<gene>
    <name evidence="2" type="ORF">DXN05_20425</name>
</gene>
<keyword evidence="3" id="KW-1185">Reference proteome</keyword>
<sequence>MRRDVFQAIADPTRRAIIERLAQEALNHNDLAGTFDMTRQAVTKHIKILEECGLLVIRQEGRERFCEARLEPLTEVAGWVEQYKKHWHQRFKSLDKYLHQMQNKKHDNK</sequence>
<evidence type="ECO:0000313" key="3">
    <source>
        <dbReference type="Proteomes" id="UP000261284"/>
    </source>
</evidence>
<dbReference type="CDD" id="cd00090">
    <property type="entry name" value="HTH_ARSR"/>
    <property type="match status" value="1"/>
</dbReference>
<organism evidence="2 3">
    <name type="scientific">Deminuibacter soli</name>
    <dbReference type="NCBI Taxonomy" id="2291815"/>
    <lineage>
        <taxon>Bacteria</taxon>
        <taxon>Pseudomonadati</taxon>
        <taxon>Bacteroidota</taxon>
        <taxon>Chitinophagia</taxon>
        <taxon>Chitinophagales</taxon>
        <taxon>Chitinophagaceae</taxon>
        <taxon>Deminuibacter</taxon>
    </lineage>
</organism>
<evidence type="ECO:0000259" key="1">
    <source>
        <dbReference type="PROSITE" id="PS50987"/>
    </source>
</evidence>
<dbReference type="AlphaFoldDB" id="A0A3E1NES6"/>
<name>A0A3E1NES6_9BACT</name>
<proteinExistence type="predicted"/>
<feature type="domain" description="HTH arsR-type" evidence="1">
    <location>
        <begin position="1"/>
        <end position="88"/>
    </location>
</feature>
<dbReference type="GO" id="GO:0003700">
    <property type="term" value="F:DNA-binding transcription factor activity"/>
    <property type="evidence" value="ECO:0007669"/>
    <property type="project" value="InterPro"/>
</dbReference>
<dbReference type="Pfam" id="PF12840">
    <property type="entry name" value="HTH_20"/>
    <property type="match status" value="1"/>
</dbReference>
<protein>
    <submittedName>
        <fullName evidence="2">ArsR family transcriptional regulator</fullName>
    </submittedName>
</protein>
<dbReference type="RefSeq" id="WP_116849150.1">
    <property type="nucleotide sequence ID" value="NZ_QTJU01000010.1"/>
</dbReference>
<dbReference type="Gene3D" id="1.10.10.10">
    <property type="entry name" value="Winged helix-like DNA-binding domain superfamily/Winged helix DNA-binding domain"/>
    <property type="match status" value="1"/>
</dbReference>
<comment type="caution">
    <text evidence="2">The sequence shown here is derived from an EMBL/GenBank/DDBJ whole genome shotgun (WGS) entry which is preliminary data.</text>
</comment>
<dbReference type="InterPro" id="IPR011991">
    <property type="entry name" value="ArsR-like_HTH"/>
</dbReference>
<dbReference type="PANTHER" id="PTHR38600:SF1">
    <property type="entry name" value="TRANSCRIPTIONAL REGULATORY PROTEIN"/>
    <property type="match status" value="1"/>
</dbReference>
<dbReference type="InterPro" id="IPR036390">
    <property type="entry name" value="WH_DNA-bd_sf"/>
</dbReference>
<evidence type="ECO:0000313" key="2">
    <source>
        <dbReference type="EMBL" id="RFM26278.1"/>
    </source>
</evidence>
<dbReference type="InterPro" id="IPR036388">
    <property type="entry name" value="WH-like_DNA-bd_sf"/>
</dbReference>
<dbReference type="InterPro" id="IPR001845">
    <property type="entry name" value="HTH_ArsR_DNA-bd_dom"/>
</dbReference>
<dbReference type="SMART" id="SM00418">
    <property type="entry name" value="HTH_ARSR"/>
    <property type="match status" value="1"/>
</dbReference>
<accession>A0A3E1NES6</accession>
<dbReference type="PRINTS" id="PR00778">
    <property type="entry name" value="HTHARSR"/>
</dbReference>
<dbReference type="EMBL" id="QTJU01000010">
    <property type="protein sequence ID" value="RFM26278.1"/>
    <property type="molecule type" value="Genomic_DNA"/>
</dbReference>
<reference evidence="2 3" key="1">
    <citation type="submission" date="2018-08" db="EMBL/GenBank/DDBJ databases">
        <title>Chitinophagaceae sp. K23C18032701, a novel bacterium isolated from forest soil.</title>
        <authorList>
            <person name="Wang C."/>
        </authorList>
    </citation>
    <scope>NUCLEOTIDE SEQUENCE [LARGE SCALE GENOMIC DNA]</scope>
    <source>
        <strain evidence="2 3">K23C18032701</strain>
    </source>
</reference>
<dbReference type="NCBIfam" id="NF033788">
    <property type="entry name" value="HTH_metalloreg"/>
    <property type="match status" value="1"/>
</dbReference>
<dbReference type="SUPFAM" id="SSF46785">
    <property type="entry name" value="Winged helix' DNA-binding domain"/>
    <property type="match status" value="1"/>
</dbReference>
<dbReference type="PANTHER" id="PTHR38600">
    <property type="entry name" value="TRANSCRIPTIONAL REGULATORY PROTEIN"/>
    <property type="match status" value="1"/>
</dbReference>
<dbReference type="PROSITE" id="PS50987">
    <property type="entry name" value="HTH_ARSR_2"/>
    <property type="match status" value="1"/>
</dbReference>
<dbReference type="OrthoDB" id="9799175at2"/>
<dbReference type="Proteomes" id="UP000261284">
    <property type="component" value="Unassembled WGS sequence"/>
</dbReference>